<dbReference type="GO" id="GO:0016763">
    <property type="term" value="F:pentosyltransferase activity"/>
    <property type="evidence" value="ECO:0007669"/>
    <property type="project" value="TreeGrafter"/>
</dbReference>
<feature type="transmembrane region" description="Helical" evidence="8">
    <location>
        <begin position="284"/>
        <end position="306"/>
    </location>
</feature>
<keyword evidence="2" id="KW-1003">Cell membrane</keyword>
<evidence type="ECO:0000313" key="11">
    <source>
        <dbReference type="Proteomes" id="UP000699691"/>
    </source>
</evidence>
<accession>A0A955RXL9</accession>
<feature type="transmembrane region" description="Helical" evidence="8">
    <location>
        <begin position="233"/>
        <end position="249"/>
    </location>
</feature>
<dbReference type="GO" id="GO:0009103">
    <property type="term" value="P:lipopolysaccharide biosynthetic process"/>
    <property type="evidence" value="ECO:0007669"/>
    <property type="project" value="UniProtKB-ARBA"/>
</dbReference>
<keyword evidence="4 10" id="KW-0808">Transferase</keyword>
<sequence>LSAVVSAACIPVLYLLVKKLFTNKSLAYLSTLFLLTMTGFIQYAHFATYESLHTFFYLCILLISISILSNPSRRNYYLLAVVIGLAIGSKVTNLYLLVLPLLLNLITEVTNEEYTIDISSLISVDFRNVLFSKTVLTAIAVSTGMFLITNPYSILDYHVFLNSILFESNVATGAREIFYTREFINTTPVLYQITHVFPFISGYLFTAVAIFAVIFAGLHAFKNLKKIQPKWVPVWYVYGAYAVFNLTLFVKWTRYMVPLLPALIIVNIWFALKIQLDPHLKKISYGLLVVLLFEVTLRGVSFFTIYTQPDTRIQAAEWVANTIPAEATILIESNEPNSIVFRSSHAKKLVEFDFYELSQDINLPGELQNKIDATDYYILSSRRVFFHSLKQPNLYPKQYLFYSSLFNNRLELKETKQFSISPCIVTPAARDSLPRWLVTGICPINTDSAESTFVVFDHPTVTIYEKDIAF</sequence>
<dbReference type="Pfam" id="PF13231">
    <property type="entry name" value="PMT_2"/>
    <property type="match status" value="1"/>
</dbReference>
<organism evidence="10 11">
    <name type="scientific">candidate division WWE3 bacterium</name>
    <dbReference type="NCBI Taxonomy" id="2053526"/>
    <lineage>
        <taxon>Bacteria</taxon>
        <taxon>Katanobacteria</taxon>
    </lineage>
</organism>
<protein>
    <submittedName>
        <fullName evidence="10">Glycosyltransferase family 39 protein</fullName>
        <ecNumber evidence="10">2.4.-.-</ecNumber>
    </submittedName>
</protein>
<reference evidence="10" key="2">
    <citation type="journal article" date="2021" name="Microbiome">
        <title>Successional dynamics and alternative stable states in a saline activated sludge microbial community over 9 years.</title>
        <authorList>
            <person name="Wang Y."/>
            <person name="Ye J."/>
            <person name="Ju F."/>
            <person name="Liu L."/>
            <person name="Boyd J.A."/>
            <person name="Deng Y."/>
            <person name="Parks D.H."/>
            <person name="Jiang X."/>
            <person name="Yin X."/>
            <person name="Woodcroft B.J."/>
            <person name="Tyson G.W."/>
            <person name="Hugenholtz P."/>
            <person name="Polz M.F."/>
            <person name="Zhang T."/>
        </authorList>
    </citation>
    <scope>NUCLEOTIDE SEQUENCE</scope>
    <source>
        <strain evidence="10">HKST-UBA02</strain>
    </source>
</reference>
<evidence type="ECO:0000313" key="10">
    <source>
        <dbReference type="EMBL" id="MCA9397975.1"/>
    </source>
</evidence>
<evidence type="ECO:0000256" key="1">
    <source>
        <dbReference type="ARBA" id="ARBA00004651"/>
    </source>
</evidence>
<dbReference type="PANTHER" id="PTHR33908:SF11">
    <property type="entry name" value="MEMBRANE PROTEIN"/>
    <property type="match status" value="1"/>
</dbReference>
<feature type="transmembrane region" description="Helical" evidence="8">
    <location>
        <begin position="26"/>
        <end position="46"/>
    </location>
</feature>
<proteinExistence type="predicted"/>
<dbReference type="GO" id="GO:0005886">
    <property type="term" value="C:plasma membrane"/>
    <property type="evidence" value="ECO:0007669"/>
    <property type="project" value="UniProtKB-SubCell"/>
</dbReference>
<dbReference type="PANTHER" id="PTHR33908">
    <property type="entry name" value="MANNOSYLTRANSFERASE YKCB-RELATED"/>
    <property type="match status" value="1"/>
</dbReference>
<comment type="caution">
    <text evidence="10">The sequence shown here is derived from an EMBL/GenBank/DDBJ whole genome shotgun (WGS) entry which is preliminary data.</text>
</comment>
<comment type="subcellular location">
    <subcellularLocation>
        <location evidence="1">Cell membrane</location>
        <topology evidence="1">Multi-pass membrane protein</topology>
    </subcellularLocation>
</comment>
<gene>
    <name evidence="10" type="ORF">KC573_04030</name>
</gene>
<feature type="transmembrane region" description="Helical" evidence="8">
    <location>
        <begin position="52"/>
        <end position="69"/>
    </location>
</feature>
<evidence type="ECO:0000256" key="8">
    <source>
        <dbReference type="SAM" id="Phobius"/>
    </source>
</evidence>
<name>A0A955RXL9_UNCKA</name>
<dbReference type="Proteomes" id="UP000699691">
    <property type="component" value="Unassembled WGS sequence"/>
</dbReference>
<dbReference type="EC" id="2.4.-.-" evidence="10"/>
<keyword evidence="5 8" id="KW-0812">Transmembrane</keyword>
<reference evidence="10" key="1">
    <citation type="submission" date="2020-04" db="EMBL/GenBank/DDBJ databases">
        <authorList>
            <person name="Zhang T."/>
        </authorList>
    </citation>
    <scope>NUCLEOTIDE SEQUENCE</scope>
    <source>
        <strain evidence="10">HKST-UBA02</strain>
    </source>
</reference>
<feature type="transmembrane region" description="Helical" evidence="8">
    <location>
        <begin position="76"/>
        <end position="98"/>
    </location>
</feature>
<keyword evidence="7 8" id="KW-0472">Membrane</keyword>
<evidence type="ECO:0000259" key="9">
    <source>
        <dbReference type="Pfam" id="PF13231"/>
    </source>
</evidence>
<evidence type="ECO:0000256" key="3">
    <source>
        <dbReference type="ARBA" id="ARBA00022676"/>
    </source>
</evidence>
<dbReference type="InterPro" id="IPR050297">
    <property type="entry name" value="LipidA_mod_glycosyltrf_83"/>
</dbReference>
<evidence type="ECO:0000256" key="4">
    <source>
        <dbReference type="ARBA" id="ARBA00022679"/>
    </source>
</evidence>
<dbReference type="AlphaFoldDB" id="A0A955RXL9"/>
<keyword evidence="6 8" id="KW-1133">Transmembrane helix</keyword>
<dbReference type="EMBL" id="JAGQKY010000219">
    <property type="protein sequence ID" value="MCA9397975.1"/>
    <property type="molecule type" value="Genomic_DNA"/>
</dbReference>
<evidence type="ECO:0000256" key="2">
    <source>
        <dbReference type="ARBA" id="ARBA00022475"/>
    </source>
</evidence>
<evidence type="ECO:0000256" key="5">
    <source>
        <dbReference type="ARBA" id="ARBA00022692"/>
    </source>
</evidence>
<evidence type="ECO:0000256" key="7">
    <source>
        <dbReference type="ARBA" id="ARBA00023136"/>
    </source>
</evidence>
<feature type="non-terminal residue" evidence="10">
    <location>
        <position position="1"/>
    </location>
</feature>
<feature type="transmembrane region" description="Helical" evidence="8">
    <location>
        <begin position="200"/>
        <end position="221"/>
    </location>
</feature>
<dbReference type="InterPro" id="IPR038731">
    <property type="entry name" value="RgtA/B/C-like"/>
</dbReference>
<keyword evidence="3 10" id="KW-0328">Glycosyltransferase</keyword>
<feature type="domain" description="Glycosyltransferase RgtA/B/C/D-like" evidence="9">
    <location>
        <begin position="2"/>
        <end position="108"/>
    </location>
</feature>
<evidence type="ECO:0000256" key="6">
    <source>
        <dbReference type="ARBA" id="ARBA00022989"/>
    </source>
</evidence>
<feature type="transmembrane region" description="Helical" evidence="8">
    <location>
        <begin position="255"/>
        <end position="272"/>
    </location>
</feature>